<reference evidence="1" key="2">
    <citation type="journal article" date="2015" name="Data Brief">
        <title>Shoot transcriptome of the giant reed, Arundo donax.</title>
        <authorList>
            <person name="Barrero R.A."/>
            <person name="Guerrero F.D."/>
            <person name="Moolhuijzen P."/>
            <person name="Goolsby J.A."/>
            <person name="Tidwell J."/>
            <person name="Bellgard S.E."/>
            <person name="Bellgard M.I."/>
        </authorList>
    </citation>
    <scope>NUCLEOTIDE SEQUENCE</scope>
    <source>
        <tissue evidence="1">Shoot tissue taken approximately 20 cm above the soil surface</tissue>
    </source>
</reference>
<dbReference type="AlphaFoldDB" id="A0A0A9GP96"/>
<organism evidence="1">
    <name type="scientific">Arundo donax</name>
    <name type="common">Giant reed</name>
    <name type="synonym">Donax arundinaceus</name>
    <dbReference type="NCBI Taxonomy" id="35708"/>
    <lineage>
        <taxon>Eukaryota</taxon>
        <taxon>Viridiplantae</taxon>
        <taxon>Streptophyta</taxon>
        <taxon>Embryophyta</taxon>
        <taxon>Tracheophyta</taxon>
        <taxon>Spermatophyta</taxon>
        <taxon>Magnoliopsida</taxon>
        <taxon>Liliopsida</taxon>
        <taxon>Poales</taxon>
        <taxon>Poaceae</taxon>
        <taxon>PACMAD clade</taxon>
        <taxon>Arundinoideae</taxon>
        <taxon>Arundineae</taxon>
        <taxon>Arundo</taxon>
    </lineage>
</organism>
<protein>
    <submittedName>
        <fullName evidence="1">Uncharacterized protein</fullName>
    </submittedName>
</protein>
<reference evidence="1" key="1">
    <citation type="submission" date="2014-09" db="EMBL/GenBank/DDBJ databases">
        <authorList>
            <person name="Magalhaes I.L.F."/>
            <person name="Oliveira U."/>
            <person name="Santos F.R."/>
            <person name="Vidigal T.H.D.A."/>
            <person name="Brescovit A.D."/>
            <person name="Santos A.J."/>
        </authorList>
    </citation>
    <scope>NUCLEOTIDE SEQUENCE</scope>
    <source>
        <tissue evidence="1">Shoot tissue taken approximately 20 cm above the soil surface</tissue>
    </source>
</reference>
<name>A0A0A9GP96_ARUDO</name>
<sequence>MNTVARSSHSPQSNCRAQCSLCSAARSFILLIQAGCLCTPAPARLHGLAQPPAVVTRRSFI</sequence>
<evidence type="ECO:0000313" key="1">
    <source>
        <dbReference type="EMBL" id="JAE22488.1"/>
    </source>
</evidence>
<dbReference type="EMBL" id="GBRH01175408">
    <property type="protein sequence ID" value="JAE22488.1"/>
    <property type="molecule type" value="Transcribed_RNA"/>
</dbReference>
<proteinExistence type="predicted"/>
<accession>A0A0A9GP96</accession>